<dbReference type="AlphaFoldDB" id="A0A8J5IIE7"/>
<feature type="region of interest" description="Disordered" evidence="1">
    <location>
        <begin position="268"/>
        <end position="288"/>
    </location>
</feature>
<evidence type="ECO:0000256" key="1">
    <source>
        <dbReference type="SAM" id="MobiDB-lite"/>
    </source>
</evidence>
<dbReference type="PANTHER" id="PTHR40866:SF1">
    <property type="entry name" value="BED-TYPE DOMAIN-CONTAINING PROTEIN"/>
    <property type="match status" value="1"/>
</dbReference>
<comment type="caution">
    <text evidence="2">The sequence shown here is derived from an EMBL/GenBank/DDBJ whole genome shotgun (WGS) entry which is preliminary data.</text>
</comment>
<name>A0A8J5IIE7_9STRA</name>
<dbReference type="Proteomes" id="UP000709295">
    <property type="component" value="Unassembled WGS sequence"/>
</dbReference>
<evidence type="ECO:0008006" key="4">
    <source>
        <dbReference type="Google" id="ProtNLM"/>
    </source>
</evidence>
<sequence>MSSIPPRSLAAALFVPDEGDCYQCRMCFMRRKQARGTGYTNLVEHLTRCRTTTYEDGFRSIQRLEGSLDAFVKGDAFSRNIYHWLDWIVMENRELNMCEKVKTRKYTHLRAADMSSDAIIDLLDDVLDIYGIEAAQLCFYVCDHASVNVVIARKTQVPMIGCKLDRLDDGLAGFIPTPRENVRLKALHEDLKDLERVNKKLQTSTVPLLNIQALFDHVVKHYPSTSTQLSATSGLVKFPDFENGVVKVLAGKVQVLTRTEKAAVAKLLGSTEPSEAEEDADGSPKKRSFAEAALPEEAPTTSVANLKWVPPAWNDVECLFLRAGIVYSRLRRSLNPMTLETILLLQYNRGTWDASAVAQAVENNS</sequence>
<organism evidence="2 3">
    <name type="scientific">Phytophthora aleatoria</name>
    <dbReference type="NCBI Taxonomy" id="2496075"/>
    <lineage>
        <taxon>Eukaryota</taxon>
        <taxon>Sar</taxon>
        <taxon>Stramenopiles</taxon>
        <taxon>Oomycota</taxon>
        <taxon>Peronosporomycetes</taxon>
        <taxon>Peronosporales</taxon>
        <taxon>Peronosporaceae</taxon>
        <taxon>Phytophthora</taxon>
    </lineage>
</organism>
<proteinExistence type="predicted"/>
<evidence type="ECO:0000313" key="3">
    <source>
        <dbReference type="Proteomes" id="UP000709295"/>
    </source>
</evidence>
<dbReference type="EMBL" id="JAENGY010001210">
    <property type="protein sequence ID" value="KAG6951328.1"/>
    <property type="molecule type" value="Genomic_DNA"/>
</dbReference>
<reference evidence="2" key="1">
    <citation type="submission" date="2021-01" db="EMBL/GenBank/DDBJ databases">
        <title>Phytophthora aleatoria, a newly-described species from Pinus radiata is distinct from Phytophthora cactorum isolates based on comparative genomics.</title>
        <authorList>
            <person name="Mcdougal R."/>
            <person name="Panda P."/>
            <person name="Williams N."/>
            <person name="Studholme D.J."/>
        </authorList>
    </citation>
    <scope>NUCLEOTIDE SEQUENCE</scope>
    <source>
        <strain evidence="2">NZFS 4037</strain>
    </source>
</reference>
<protein>
    <recommendedName>
        <fullName evidence="4">BED-type domain-containing protein</fullName>
    </recommendedName>
</protein>
<evidence type="ECO:0000313" key="2">
    <source>
        <dbReference type="EMBL" id="KAG6951328.1"/>
    </source>
</evidence>
<keyword evidence="3" id="KW-1185">Reference proteome</keyword>
<dbReference type="PANTHER" id="PTHR40866">
    <property type="entry name" value="BED-TYPE DOMAIN-CONTAINING PROTEIN"/>
    <property type="match status" value="1"/>
</dbReference>
<gene>
    <name evidence="2" type="ORF">JG688_00013773</name>
</gene>
<accession>A0A8J5IIE7</accession>